<dbReference type="InterPro" id="IPR004119">
    <property type="entry name" value="EcKL"/>
</dbReference>
<dbReference type="Gene3D" id="3.90.1200.10">
    <property type="match status" value="1"/>
</dbReference>
<proteinExistence type="predicted"/>
<dbReference type="Proteomes" id="UP000410492">
    <property type="component" value="Unassembled WGS sequence"/>
</dbReference>
<feature type="domain" description="CHK kinase-like" evidence="1">
    <location>
        <begin position="136"/>
        <end position="321"/>
    </location>
</feature>
<protein>
    <recommendedName>
        <fullName evidence="1">CHK kinase-like domain-containing protein</fullName>
    </recommendedName>
</protein>
<keyword evidence="3" id="KW-1185">Reference proteome</keyword>
<name>A0A653DLX1_CALMS</name>
<sequence length="399" mass="46741">MSVVPKIEKLEDLVAQHIDGQKKIVASKVTRLTQPGENYGSEILKVDLVLKSEESGTEEQLSAVAKLIPEDEFRRKIFDVQYSFVAEAEFYNTIVPTLQQFQKQQGMRELYDLFPKFYGARKNLNGSDTVDENAVLLLENLTTSGYQTMDRHVGFDYAQAQVVLRRLAQFHAVPLALKLKDRATFDDKVMPLMECSRPKRDLKPEKEREKDDTFENILKECQDCVRALPMLHKEKFLEIKRDNFSEPISTLVHKDMWLNNVMLRPRDQDVKIVDFQAYTYDTPATDLIFFLSGSVNIDVLKKHFDELLRYYNDNFADTLKKLDCDTAPFTYEYLMDEIGGCMDREFCHCVIFTTLVVFGEKNKKANFDEKPKVSQTQKERIWWMVREFLKRGWLDRWIQ</sequence>
<dbReference type="SMART" id="SM00587">
    <property type="entry name" value="CHK"/>
    <property type="match status" value="1"/>
</dbReference>
<dbReference type="Pfam" id="PF02958">
    <property type="entry name" value="EcKL"/>
    <property type="match status" value="1"/>
</dbReference>
<evidence type="ECO:0000313" key="2">
    <source>
        <dbReference type="EMBL" id="VEN61230.1"/>
    </source>
</evidence>
<evidence type="ECO:0000313" key="3">
    <source>
        <dbReference type="Proteomes" id="UP000410492"/>
    </source>
</evidence>
<dbReference type="EMBL" id="CAACVG010013086">
    <property type="protein sequence ID" value="VEN61230.1"/>
    <property type="molecule type" value="Genomic_DNA"/>
</dbReference>
<dbReference type="SUPFAM" id="SSF56112">
    <property type="entry name" value="Protein kinase-like (PK-like)"/>
    <property type="match status" value="1"/>
</dbReference>
<dbReference type="OrthoDB" id="191037at2759"/>
<dbReference type="PANTHER" id="PTHR11012:SF55">
    <property type="entry name" value="BHLH DOMAIN-CONTAINING PROTEIN"/>
    <property type="match status" value="1"/>
</dbReference>
<gene>
    <name evidence="2" type="ORF">CALMAC_LOCUS18694</name>
</gene>
<organism evidence="2 3">
    <name type="scientific">Callosobruchus maculatus</name>
    <name type="common">Southern cowpea weevil</name>
    <name type="synonym">Pulse bruchid</name>
    <dbReference type="NCBI Taxonomy" id="64391"/>
    <lineage>
        <taxon>Eukaryota</taxon>
        <taxon>Metazoa</taxon>
        <taxon>Ecdysozoa</taxon>
        <taxon>Arthropoda</taxon>
        <taxon>Hexapoda</taxon>
        <taxon>Insecta</taxon>
        <taxon>Pterygota</taxon>
        <taxon>Neoptera</taxon>
        <taxon>Endopterygota</taxon>
        <taxon>Coleoptera</taxon>
        <taxon>Polyphaga</taxon>
        <taxon>Cucujiformia</taxon>
        <taxon>Chrysomeloidea</taxon>
        <taxon>Chrysomelidae</taxon>
        <taxon>Bruchinae</taxon>
        <taxon>Bruchini</taxon>
        <taxon>Callosobruchus</taxon>
    </lineage>
</organism>
<dbReference type="PANTHER" id="PTHR11012">
    <property type="entry name" value="PROTEIN KINASE-LIKE DOMAIN-CONTAINING"/>
    <property type="match status" value="1"/>
</dbReference>
<evidence type="ECO:0000259" key="1">
    <source>
        <dbReference type="SMART" id="SM00587"/>
    </source>
</evidence>
<reference evidence="2 3" key="1">
    <citation type="submission" date="2019-01" db="EMBL/GenBank/DDBJ databases">
        <authorList>
            <person name="Sayadi A."/>
        </authorList>
    </citation>
    <scope>NUCLEOTIDE SEQUENCE [LARGE SCALE GENOMIC DNA]</scope>
</reference>
<accession>A0A653DLX1</accession>
<dbReference type="InterPro" id="IPR015897">
    <property type="entry name" value="CHK_kinase-like"/>
</dbReference>
<dbReference type="AlphaFoldDB" id="A0A653DLX1"/>
<dbReference type="InterPro" id="IPR011009">
    <property type="entry name" value="Kinase-like_dom_sf"/>
</dbReference>